<dbReference type="GO" id="GO:0009873">
    <property type="term" value="P:ethylene-activated signaling pathway"/>
    <property type="evidence" value="ECO:0007669"/>
    <property type="project" value="InterPro"/>
</dbReference>
<keyword evidence="11" id="KW-1185">Reference proteome</keyword>
<dbReference type="PRINTS" id="PR00367">
    <property type="entry name" value="ETHRSPELEMNT"/>
</dbReference>
<keyword evidence="5" id="KW-0804">Transcription</keyword>
<evidence type="ECO:0000259" key="8">
    <source>
        <dbReference type="PROSITE" id="PS51032"/>
    </source>
</evidence>
<dbReference type="EMBL" id="CM007893">
    <property type="protein sequence ID" value="OTG29211.1"/>
    <property type="molecule type" value="Genomic_DNA"/>
</dbReference>
<name>A0A251V3M2_HELAN</name>
<dbReference type="PROSITE" id="PS51032">
    <property type="entry name" value="AP2_ERF"/>
    <property type="match status" value="1"/>
</dbReference>
<dbReference type="OrthoDB" id="1681381at2759"/>
<evidence type="ECO:0000256" key="4">
    <source>
        <dbReference type="ARBA" id="ARBA00023125"/>
    </source>
</evidence>
<protein>
    <submittedName>
        <fullName evidence="10">Putative DNA-binding domain-containing protein</fullName>
    </submittedName>
    <submittedName>
        <fullName evidence="9">Transcription factor AP2-EREBP family</fullName>
    </submittedName>
</protein>
<feature type="domain" description="AP2/ERF" evidence="8">
    <location>
        <begin position="195"/>
        <end position="253"/>
    </location>
</feature>
<dbReference type="GO" id="GO:0005634">
    <property type="term" value="C:nucleus"/>
    <property type="evidence" value="ECO:0007669"/>
    <property type="project" value="UniProtKB-SubCell"/>
</dbReference>
<sequence length="300" mass="34224">MCEQVDFDNSLLESLRNYLLDDHSENYIDDPNIVGFPVFGSNDLSFSAISEESSINVHPQMMSAFEGNSGSGEMYSRSSGLMSPYFKDDPFWPLPNVDDFEISSLLHSNNDDNFHVSNFSDTQNINPMHDPQIFLESSADIPCLPSMEGLGSAINWDFSKGNMMACDQKSPLCKKEYNSKDVKNVEARPLSSERKYRGVRRRPWGKFTAEMRNPEKKGARLWLGTYDTPEEAAMAYDRAAFKHRGSHALLNFPHLIDSHNENPEKYMTKKRSTTSTSSSFSLSNNPWKNDWKFRKSFSED</sequence>
<evidence type="ECO:0000256" key="2">
    <source>
        <dbReference type="ARBA" id="ARBA00022821"/>
    </source>
</evidence>
<keyword evidence="2" id="KW-0611">Plant defense</keyword>
<dbReference type="Gramene" id="mRNA:HanXRQr2_Chr04g0181471">
    <property type="protein sequence ID" value="CDS:HanXRQr2_Chr04g0181471.1"/>
    <property type="gene ID" value="HanXRQr2_Chr04g0181471"/>
</dbReference>
<evidence type="ECO:0000256" key="5">
    <source>
        <dbReference type="ARBA" id="ARBA00023163"/>
    </source>
</evidence>
<evidence type="ECO:0000313" key="11">
    <source>
        <dbReference type="Proteomes" id="UP000215914"/>
    </source>
</evidence>
<keyword evidence="3" id="KW-0805">Transcription regulation</keyword>
<reference evidence="9" key="3">
    <citation type="submission" date="2020-06" db="EMBL/GenBank/DDBJ databases">
        <title>Helianthus annuus Genome sequencing and assembly Release 2.</title>
        <authorList>
            <person name="Gouzy J."/>
            <person name="Langlade N."/>
            <person name="Munos S."/>
        </authorList>
    </citation>
    <scope>NUCLEOTIDE SEQUENCE</scope>
    <source>
        <tissue evidence="9">Leaves</tissue>
    </source>
</reference>
<proteinExistence type="predicted"/>
<evidence type="ECO:0000256" key="1">
    <source>
        <dbReference type="ARBA" id="ARBA00004123"/>
    </source>
</evidence>
<keyword evidence="6" id="KW-0539">Nucleus</keyword>
<evidence type="ECO:0000256" key="7">
    <source>
        <dbReference type="SAM" id="MobiDB-lite"/>
    </source>
</evidence>
<dbReference type="InParanoid" id="A0A251V3M2"/>
<dbReference type="GO" id="GO:0006952">
    <property type="term" value="P:defense response"/>
    <property type="evidence" value="ECO:0007669"/>
    <property type="project" value="UniProtKB-KW"/>
</dbReference>
<dbReference type="Proteomes" id="UP000215914">
    <property type="component" value="Chromosome 4"/>
</dbReference>
<dbReference type="PANTHER" id="PTHR31190">
    <property type="entry name" value="DNA-BINDING DOMAIN"/>
    <property type="match status" value="1"/>
</dbReference>
<dbReference type="CDD" id="cd00018">
    <property type="entry name" value="AP2"/>
    <property type="match status" value="1"/>
</dbReference>
<dbReference type="GO" id="GO:0003677">
    <property type="term" value="F:DNA binding"/>
    <property type="evidence" value="ECO:0007669"/>
    <property type="project" value="UniProtKB-KW"/>
</dbReference>
<feature type="compositionally biased region" description="Low complexity" evidence="7">
    <location>
        <begin position="273"/>
        <end position="283"/>
    </location>
</feature>
<dbReference type="Pfam" id="PF00847">
    <property type="entry name" value="AP2"/>
    <property type="match status" value="1"/>
</dbReference>
<reference evidence="10" key="2">
    <citation type="submission" date="2017-02" db="EMBL/GenBank/DDBJ databases">
        <title>Sunflower complete genome.</title>
        <authorList>
            <person name="Langlade N."/>
            <person name="Munos S."/>
        </authorList>
    </citation>
    <scope>NUCLEOTIDE SEQUENCE [LARGE SCALE GENOMIC DNA]</scope>
    <source>
        <tissue evidence="10">Leaves</tissue>
    </source>
</reference>
<dbReference type="SUPFAM" id="SSF54171">
    <property type="entry name" value="DNA-binding domain"/>
    <property type="match status" value="1"/>
</dbReference>
<dbReference type="SMART" id="SM00380">
    <property type="entry name" value="AP2"/>
    <property type="match status" value="1"/>
</dbReference>
<feature type="region of interest" description="Disordered" evidence="7">
    <location>
        <begin position="266"/>
        <end position="290"/>
    </location>
</feature>
<dbReference type="FunFam" id="3.30.730.10:FF:000001">
    <property type="entry name" value="Ethylene-responsive transcription factor 2"/>
    <property type="match status" value="1"/>
</dbReference>
<dbReference type="PANTHER" id="PTHR31190:SF250">
    <property type="entry name" value="TRANSCRIPTION FACTOR AP2-EREBP FAMILY"/>
    <property type="match status" value="1"/>
</dbReference>
<reference evidence="9 11" key="1">
    <citation type="journal article" date="2017" name="Nature">
        <title>The sunflower genome provides insights into oil metabolism, flowering and Asterid evolution.</title>
        <authorList>
            <person name="Badouin H."/>
            <person name="Gouzy J."/>
            <person name="Grassa C.J."/>
            <person name="Murat F."/>
            <person name="Staton S.E."/>
            <person name="Cottret L."/>
            <person name="Lelandais-Briere C."/>
            <person name="Owens G.L."/>
            <person name="Carrere S."/>
            <person name="Mayjonade B."/>
            <person name="Legrand L."/>
            <person name="Gill N."/>
            <person name="Kane N.C."/>
            <person name="Bowers J.E."/>
            <person name="Hubner S."/>
            <person name="Bellec A."/>
            <person name="Berard A."/>
            <person name="Berges H."/>
            <person name="Blanchet N."/>
            <person name="Boniface M.C."/>
            <person name="Brunel D."/>
            <person name="Catrice O."/>
            <person name="Chaidir N."/>
            <person name="Claudel C."/>
            <person name="Donnadieu C."/>
            <person name="Faraut T."/>
            <person name="Fievet G."/>
            <person name="Helmstetter N."/>
            <person name="King M."/>
            <person name="Knapp S.J."/>
            <person name="Lai Z."/>
            <person name="Le Paslier M.C."/>
            <person name="Lippi Y."/>
            <person name="Lorenzon L."/>
            <person name="Mandel J.R."/>
            <person name="Marage G."/>
            <person name="Marchand G."/>
            <person name="Marquand E."/>
            <person name="Bret-Mestries E."/>
            <person name="Morien E."/>
            <person name="Nambeesan S."/>
            <person name="Nguyen T."/>
            <person name="Pegot-Espagnet P."/>
            <person name="Pouilly N."/>
            <person name="Raftis F."/>
            <person name="Sallet E."/>
            <person name="Schiex T."/>
            <person name="Thomas J."/>
            <person name="Vandecasteele C."/>
            <person name="Vares D."/>
            <person name="Vear F."/>
            <person name="Vautrin S."/>
            <person name="Crespi M."/>
            <person name="Mangin B."/>
            <person name="Burke J.M."/>
            <person name="Salse J."/>
            <person name="Munos S."/>
            <person name="Vincourt P."/>
            <person name="Rieseberg L.H."/>
            <person name="Langlade N.B."/>
        </authorList>
    </citation>
    <scope>NUCLEOTIDE SEQUENCE [LARGE SCALE GENOMIC DNA]</scope>
    <source>
        <strain evidence="11">cv. SF193</strain>
        <tissue evidence="9">Leaves</tissue>
    </source>
</reference>
<gene>
    <name evidence="10" type="ORF">HannXRQ_Chr04g0119731</name>
    <name evidence="9" type="ORF">HanXRQr2_Chr04g0181471</name>
</gene>
<evidence type="ECO:0000256" key="6">
    <source>
        <dbReference type="ARBA" id="ARBA00023242"/>
    </source>
</evidence>
<dbReference type="InterPro" id="IPR016177">
    <property type="entry name" value="DNA-bd_dom_sf"/>
</dbReference>
<dbReference type="EMBL" id="MNCJ02000319">
    <property type="protein sequence ID" value="KAF5811449.1"/>
    <property type="molecule type" value="Genomic_DNA"/>
</dbReference>
<dbReference type="InterPro" id="IPR036955">
    <property type="entry name" value="AP2/ERF_dom_sf"/>
</dbReference>
<evidence type="ECO:0000256" key="3">
    <source>
        <dbReference type="ARBA" id="ARBA00023015"/>
    </source>
</evidence>
<dbReference type="GO" id="GO:0003700">
    <property type="term" value="F:DNA-binding transcription factor activity"/>
    <property type="evidence" value="ECO:0007669"/>
    <property type="project" value="InterPro"/>
</dbReference>
<evidence type="ECO:0000313" key="10">
    <source>
        <dbReference type="EMBL" id="OTG29211.1"/>
    </source>
</evidence>
<dbReference type="Gene3D" id="3.30.730.10">
    <property type="entry name" value="AP2/ERF domain"/>
    <property type="match status" value="1"/>
</dbReference>
<organism evidence="10 11">
    <name type="scientific">Helianthus annuus</name>
    <name type="common">Common sunflower</name>
    <dbReference type="NCBI Taxonomy" id="4232"/>
    <lineage>
        <taxon>Eukaryota</taxon>
        <taxon>Viridiplantae</taxon>
        <taxon>Streptophyta</taxon>
        <taxon>Embryophyta</taxon>
        <taxon>Tracheophyta</taxon>
        <taxon>Spermatophyta</taxon>
        <taxon>Magnoliopsida</taxon>
        <taxon>eudicotyledons</taxon>
        <taxon>Gunneridae</taxon>
        <taxon>Pentapetalae</taxon>
        <taxon>asterids</taxon>
        <taxon>campanulids</taxon>
        <taxon>Asterales</taxon>
        <taxon>Asteraceae</taxon>
        <taxon>Asteroideae</taxon>
        <taxon>Heliantheae alliance</taxon>
        <taxon>Heliantheae</taxon>
        <taxon>Helianthus</taxon>
    </lineage>
</organism>
<dbReference type="InterPro" id="IPR044808">
    <property type="entry name" value="ERF_plant"/>
</dbReference>
<evidence type="ECO:0000313" key="9">
    <source>
        <dbReference type="EMBL" id="KAF5811449.1"/>
    </source>
</evidence>
<comment type="subcellular location">
    <subcellularLocation>
        <location evidence="1">Nucleus</location>
    </subcellularLocation>
</comment>
<dbReference type="InterPro" id="IPR001471">
    <property type="entry name" value="AP2/ERF_dom"/>
</dbReference>
<keyword evidence="4 10" id="KW-0238">DNA-binding</keyword>
<dbReference type="AlphaFoldDB" id="A0A251V3M2"/>
<accession>A0A251V3M2</accession>